<evidence type="ECO:0000256" key="6">
    <source>
        <dbReference type="ARBA" id="ARBA00022844"/>
    </source>
</evidence>
<keyword evidence="10" id="KW-0687">Ribonucleoprotein</keyword>
<feature type="domain" description="Rhabdovirus nucleocapsid" evidence="12">
    <location>
        <begin position="33"/>
        <end position="436"/>
    </location>
</feature>
<keyword evidence="6" id="KW-0946">Virion</keyword>
<evidence type="ECO:0000256" key="1">
    <source>
        <dbReference type="ARBA" id="ARBA00004192"/>
    </source>
</evidence>
<proteinExistence type="predicted"/>
<sequence length="463" mass="52076">MEYKPNLFIISSLDSKMEENTLYAGVIDFTTEKPIQAKETSFETPLEYPSDHFTKHPGKPKIAITVTTQNDLTVRASNAYGFVMGSKVPAMTVCEFLYYYFESIRNGATDSSWVSYGVTVNHPSVAWDFVTVQTTAVADLAYSIDNPISPKKEDFPFLAILIAGFYRYSIAHREHKAKIAERVSALLANVPNSCGMESNVGARSSNSDAMAESKEVLFLLSAIDLYLDLHQPLGLVSMRVGTIITKYQGCAAFSDLLYFQKLLGFKYLPECALWFFSRLLFDEFKRVTGNLADEYDSRESYFPYMMGLQLSSKSPYAVSSNQALHMVIHIVGALFGNQRSYNAVRFDLQQPYDLCMNACIIFFAHVGNADLTLNAIEADKLTEIKAGESQKVKAGETTAAEDGPQYSHEWYYHYKERGFKLSKSEVHYLEIRVSKINLPRDGSVGKYLKEGFIDLMKTSMLES</sequence>
<reference evidence="13" key="2">
    <citation type="submission" date="2024-04" db="EMBL/GenBank/DDBJ databases">
        <authorList>
            <person name="Kumar Pradhan S."/>
            <person name="Morrow J.L."/>
            <person name="Sharpe S.R."/>
            <person name="Karupannasamy A."/>
            <person name="Bynakal S."/>
            <person name="Ramasamy A."/>
            <person name="Riegler M."/>
        </authorList>
    </citation>
    <scope>NUCLEOTIDE SEQUENCE</scope>
    <source>
        <strain evidence="13">ZcSV-A2</strain>
    </source>
</reference>
<dbReference type="GO" id="GO:0019013">
    <property type="term" value="C:viral nucleocapsid"/>
    <property type="evidence" value="ECO:0007669"/>
    <property type="project" value="UniProtKB-KW"/>
</dbReference>
<accession>A0AAU7L0G2</accession>
<evidence type="ECO:0000256" key="8">
    <source>
        <dbReference type="ARBA" id="ARBA00023086"/>
    </source>
</evidence>
<dbReference type="InterPro" id="IPR023330">
    <property type="entry name" value="Rhabdovirus_ncapsid_N"/>
</dbReference>
<dbReference type="GO" id="GO:1990904">
    <property type="term" value="C:ribonucleoprotein complex"/>
    <property type="evidence" value="ECO:0007669"/>
    <property type="project" value="UniProtKB-KW"/>
</dbReference>
<keyword evidence="9" id="KW-1035">Host cytoplasm</keyword>
<comment type="subcellular location">
    <subcellularLocation>
        <location evidence="1">Host cytoplasm</location>
    </subcellularLocation>
    <subcellularLocation>
        <location evidence="2">Virion</location>
    </subcellularLocation>
</comment>
<dbReference type="InterPro" id="IPR035961">
    <property type="entry name" value="Rhabdovirus_nucleoprotein-like"/>
</dbReference>
<evidence type="ECO:0000256" key="5">
    <source>
        <dbReference type="ARBA" id="ARBA00022561"/>
    </source>
</evidence>
<evidence type="ECO:0000259" key="12">
    <source>
        <dbReference type="Pfam" id="PF00945"/>
    </source>
</evidence>
<name>A0AAU7L0G2_9RHAB</name>
<dbReference type="GO" id="GO:0019029">
    <property type="term" value="C:helical viral capsid"/>
    <property type="evidence" value="ECO:0007669"/>
    <property type="project" value="UniProtKB-KW"/>
</dbReference>
<evidence type="ECO:0000256" key="9">
    <source>
        <dbReference type="ARBA" id="ARBA00023200"/>
    </source>
</evidence>
<keyword evidence="8 13" id="KW-0543">Viral nucleoprotein</keyword>
<evidence type="ECO:0000256" key="10">
    <source>
        <dbReference type="ARBA" id="ARBA00023274"/>
    </source>
</evidence>
<dbReference type="InterPro" id="IPR000448">
    <property type="entry name" value="Rhabdo_ncapsid"/>
</dbReference>
<evidence type="ECO:0000313" key="13">
    <source>
        <dbReference type="EMBL" id="XBO77513.1"/>
    </source>
</evidence>
<evidence type="ECO:0000256" key="2">
    <source>
        <dbReference type="ARBA" id="ARBA00004328"/>
    </source>
</evidence>
<keyword evidence="5" id="KW-0167">Capsid protein</keyword>
<evidence type="ECO:0000256" key="7">
    <source>
        <dbReference type="ARBA" id="ARBA00022884"/>
    </source>
</evidence>
<evidence type="ECO:0000256" key="3">
    <source>
        <dbReference type="ARBA" id="ARBA00014389"/>
    </source>
</evidence>
<dbReference type="Gene3D" id="1.10.3570.10">
    <property type="entry name" value="Rhabdovirus nucleocapsid protein like domain"/>
    <property type="match status" value="1"/>
</dbReference>
<dbReference type="GO" id="GO:0003723">
    <property type="term" value="F:RNA binding"/>
    <property type="evidence" value="ECO:0007669"/>
    <property type="project" value="UniProtKB-KW"/>
</dbReference>
<evidence type="ECO:0000256" key="11">
    <source>
        <dbReference type="ARBA" id="ARBA00033344"/>
    </source>
</evidence>
<dbReference type="EMBL" id="PP626161">
    <property type="protein sequence ID" value="XBO77513.1"/>
    <property type="molecule type" value="Viral_cRNA"/>
</dbReference>
<dbReference type="Pfam" id="PF00945">
    <property type="entry name" value="Rhabdo_ncap"/>
    <property type="match status" value="1"/>
</dbReference>
<protein>
    <recommendedName>
        <fullName evidence="3">Nucleoprotein</fullName>
    </recommendedName>
    <alternativeName>
        <fullName evidence="11">Nucleocapsid protein</fullName>
    </alternativeName>
</protein>
<organism evidence="13">
    <name type="scientific">Zeugodacus cucurbitae sigmavirus-A2</name>
    <dbReference type="NCBI Taxonomy" id="3159477"/>
    <lineage>
        <taxon>Viruses</taxon>
        <taxon>Riboviria</taxon>
        <taxon>Orthornavirae</taxon>
        <taxon>Negarnaviricota</taxon>
        <taxon>Haploviricotina</taxon>
        <taxon>Monjiviricetes</taxon>
        <taxon>Mononegavirales</taxon>
        <taxon>Rhabdoviridae</taxon>
        <taxon>Alpharhabdovirinae</taxon>
        <taxon>Sigmavirus</taxon>
    </lineage>
</organism>
<dbReference type="SUPFAM" id="SSF140809">
    <property type="entry name" value="Rhabdovirus nucleoprotein-like"/>
    <property type="match status" value="1"/>
</dbReference>
<dbReference type="GO" id="GO:0030430">
    <property type="term" value="C:host cell cytoplasm"/>
    <property type="evidence" value="ECO:0007669"/>
    <property type="project" value="UniProtKB-SubCell"/>
</dbReference>
<dbReference type="InterPro" id="IPR023331">
    <property type="entry name" value="Rhabdovirus_ncapsid_C"/>
</dbReference>
<evidence type="ECO:0000256" key="4">
    <source>
        <dbReference type="ARBA" id="ARBA00022497"/>
    </source>
</evidence>
<reference evidence="13" key="1">
    <citation type="journal article" date="2024" name="J. Invertebr. Pathol.">
        <title>RNA virus diversity and prevalence in field and laboratory populations of melon fly throughout its distribution.</title>
        <authorList>
            <person name="Kumar Pradhan S."/>
            <person name="Morrow J.L."/>
            <person name="Sharpe S.R."/>
            <person name="Karuppannasamy A."/>
            <person name="Ramasamy E."/>
            <person name="Bynakal S."/>
            <person name="Maligeppagol M."/>
            <person name="Ramasamy A."/>
            <person name="Riegler M."/>
        </authorList>
    </citation>
    <scope>NUCLEOTIDE SEQUENCE</scope>
    <source>
        <strain evidence="13">ZcSV-A2</strain>
    </source>
</reference>
<keyword evidence="4" id="KW-1139">Helical capsid protein</keyword>
<dbReference type="Gene3D" id="1.10.3610.10">
    <property type="entry name" value="Nucleoprotein"/>
    <property type="match status" value="1"/>
</dbReference>
<keyword evidence="7" id="KW-0694">RNA-binding</keyword>